<comment type="caution">
    <text evidence="1">The sequence shown here is derived from an EMBL/GenBank/DDBJ whole genome shotgun (WGS) entry which is preliminary data.</text>
</comment>
<evidence type="ECO:0000313" key="2">
    <source>
        <dbReference type="Proteomes" id="UP000664203"/>
    </source>
</evidence>
<dbReference type="EMBL" id="CAJPDR010000303">
    <property type="protein sequence ID" value="CAF9931182.1"/>
    <property type="molecule type" value="Genomic_DNA"/>
</dbReference>
<accession>A0A8H3FU92</accession>
<dbReference type="OrthoDB" id="10399744at2759"/>
<keyword evidence="2" id="KW-1185">Reference proteome</keyword>
<reference evidence="1" key="1">
    <citation type="submission" date="2021-03" db="EMBL/GenBank/DDBJ databases">
        <authorList>
            <person name="Tagirdzhanova G."/>
        </authorList>
    </citation>
    <scope>NUCLEOTIDE SEQUENCE</scope>
</reference>
<dbReference type="Proteomes" id="UP000664203">
    <property type="component" value="Unassembled WGS sequence"/>
</dbReference>
<name>A0A8H3FU92_9LECA</name>
<evidence type="ECO:0000313" key="1">
    <source>
        <dbReference type="EMBL" id="CAF9931182.1"/>
    </source>
</evidence>
<sequence>MDDIEELFNREQDRKKAQALLGIATSDYIGTIDNEGYSASSPTPCEDWHTYRVWIAAIFSIVHTVVRACHLYIVTGKNEETTILLERLASNVKREIPEKYKTGADYLYVLVSLALCFAAGNQDEQAVDLSIEPFNMPTSANTIDIDGTFSEYSGLDEDHRCEKAEALRDAHCRIIIADRNQTYDKLHEFLLNELLQQPSYVPFEVRSGAASLSTLLQQKRDAVQSTGGSHPQPENSGHCQRCFGLGTPFLTEPLGA</sequence>
<dbReference type="AlphaFoldDB" id="A0A8H3FU92"/>
<gene>
    <name evidence="1" type="ORF">ALECFALPRED_004948</name>
</gene>
<protein>
    <submittedName>
        <fullName evidence="1">Uncharacterized protein</fullName>
    </submittedName>
</protein>
<organism evidence="1 2">
    <name type="scientific">Alectoria fallacina</name>
    <dbReference type="NCBI Taxonomy" id="1903189"/>
    <lineage>
        <taxon>Eukaryota</taxon>
        <taxon>Fungi</taxon>
        <taxon>Dikarya</taxon>
        <taxon>Ascomycota</taxon>
        <taxon>Pezizomycotina</taxon>
        <taxon>Lecanoromycetes</taxon>
        <taxon>OSLEUM clade</taxon>
        <taxon>Lecanoromycetidae</taxon>
        <taxon>Lecanorales</taxon>
        <taxon>Lecanorineae</taxon>
        <taxon>Parmeliaceae</taxon>
        <taxon>Alectoria</taxon>
    </lineage>
</organism>
<proteinExistence type="predicted"/>